<accession>A0AA40GHM8</accession>
<dbReference type="AlphaFoldDB" id="A0AA40GHM8"/>
<name>A0AA40GHM8_9HYME</name>
<proteinExistence type="predicted"/>
<reference evidence="1" key="1">
    <citation type="submission" date="2021-10" db="EMBL/GenBank/DDBJ databases">
        <title>Melipona bicolor Genome sequencing and assembly.</title>
        <authorList>
            <person name="Araujo N.S."/>
            <person name="Arias M.C."/>
        </authorList>
    </citation>
    <scope>NUCLEOTIDE SEQUENCE</scope>
    <source>
        <strain evidence="1">USP_2M_L1-L4_2017</strain>
        <tissue evidence="1">Whole body</tissue>
    </source>
</reference>
<dbReference type="EMBL" id="JAHYIQ010000001">
    <property type="protein sequence ID" value="KAK1137425.1"/>
    <property type="molecule type" value="Genomic_DNA"/>
</dbReference>
<organism evidence="1 2">
    <name type="scientific">Melipona bicolor</name>
    <dbReference type="NCBI Taxonomy" id="60889"/>
    <lineage>
        <taxon>Eukaryota</taxon>
        <taxon>Metazoa</taxon>
        <taxon>Ecdysozoa</taxon>
        <taxon>Arthropoda</taxon>
        <taxon>Hexapoda</taxon>
        <taxon>Insecta</taxon>
        <taxon>Pterygota</taxon>
        <taxon>Neoptera</taxon>
        <taxon>Endopterygota</taxon>
        <taxon>Hymenoptera</taxon>
        <taxon>Apocrita</taxon>
        <taxon>Aculeata</taxon>
        <taxon>Apoidea</taxon>
        <taxon>Anthophila</taxon>
        <taxon>Apidae</taxon>
        <taxon>Melipona</taxon>
    </lineage>
</organism>
<protein>
    <submittedName>
        <fullName evidence="1">Uncharacterized protein</fullName>
    </submittedName>
</protein>
<comment type="caution">
    <text evidence="1">The sequence shown here is derived from an EMBL/GenBank/DDBJ whole genome shotgun (WGS) entry which is preliminary data.</text>
</comment>
<evidence type="ECO:0000313" key="1">
    <source>
        <dbReference type="EMBL" id="KAK1137425.1"/>
    </source>
</evidence>
<keyword evidence="2" id="KW-1185">Reference proteome</keyword>
<evidence type="ECO:0000313" key="2">
    <source>
        <dbReference type="Proteomes" id="UP001177670"/>
    </source>
</evidence>
<dbReference type="Proteomes" id="UP001177670">
    <property type="component" value="Unassembled WGS sequence"/>
</dbReference>
<gene>
    <name evidence="1" type="ORF">K0M31_001935</name>
</gene>
<sequence>MDTLTAATATSVVPRTISLEIVSHHPNTCSVRNLGKPAEHRLGSKLCRPPQSETRMQNQSLHLATSKPSEFSLLGKRIAQLTAARSARHVQNLDKLCEVKRKAAVKRPWKYNKGGPSKQHPAN</sequence>